<accession>A0ABQ8T9A7</accession>
<dbReference type="Proteomes" id="UP001148838">
    <property type="component" value="Unassembled WGS sequence"/>
</dbReference>
<name>A0ABQ8T9A7_PERAM</name>
<proteinExistence type="predicted"/>
<sequence>MSPGSSTESYPEFARIGLRENPGKNLNQNFEVVKKVIDSSDNTEAASIRTAQELSDKETAVAQQSQKQKWRFHSNAVKRWCGMRRQKCVISTQRNYRPVYRGVAHDAKSSRLWFSHLLTTGRQCPKQSGRARRCMTEEKVEEIRA</sequence>
<evidence type="ECO:0000313" key="1">
    <source>
        <dbReference type="EMBL" id="KAJ4443111.1"/>
    </source>
</evidence>
<gene>
    <name evidence="1" type="ORF">ANN_04761</name>
</gene>
<protein>
    <submittedName>
        <fullName evidence="1">Uncharacterized protein</fullName>
    </submittedName>
</protein>
<reference evidence="1 2" key="1">
    <citation type="journal article" date="2022" name="Allergy">
        <title>Genome assembly and annotation of Periplaneta americana reveal a comprehensive cockroach allergen profile.</title>
        <authorList>
            <person name="Wang L."/>
            <person name="Xiong Q."/>
            <person name="Saelim N."/>
            <person name="Wang L."/>
            <person name="Nong W."/>
            <person name="Wan A.T."/>
            <person name="Shi M."/>
            <person name="Liu X."/>
            <person name="Cao Q."/>
            <person name="Hui J.H.L."/>
            <person name="Sookrung N."/>
            <person name="Leung T.F."/>
            <person name="Tungtrongchitr A."/>
            <person name="Tsui S.K.W."/>
        </authorList>
    </citation>
    <scope>NUCLEOTIDE SEQUENCE [LARGE SCALE GENOMIC DNA]</scope>
    <source>
        <strain evidence="1">PWHHKU_190912</strain>
    </source>
</reference>
<dbReference type="EMBL" id="JAJSOF020000013">
    <property type="protein sequence ID" value="KAJ4443111.1"/>
    <property type="molecule type" value="Genomic_DNA"/>
</dbReference>
<evidence type="ECO:0000313" key="2">
    <source>
        <dbReference type="Proteomes" id="UP001148838"/>
    </source>
</evidence>
<comment type="caution">
    <text evidence="1">The sequence shown here is derived from an EMBL/GenBank/DDBJ whole genome shotgun (WGS) entry which is preliminary data.</text>
</comment>
<organism evidence="1 2">
    <name type="scientific">Periplaneta americana</name>
    <name type="common">American cockroach</name>
    <name type="synonym">Blatta americana</name>
    <dbReference type="NCBI Taxonomy" id="6978"/>
    <lineage>
        <taxon>Eukaryota</taxon>
        <taxon>Metazoa</taxon>
        <taxon>Ecdysozoa</taxon>
        <taxon>Arthropoda</taxon>
        <taxon>Hexapoda</taxon>
        <taxon>Insecta</taxon>
        <taxon>Pterygota</taxon>
        <taxon>Neoptera</taxon>
        <taxon>Polyneoptera</taxon>
        <taxon>Dictyoptera</taxon>
        <taxon>Blattodea</taxon>
        <taxon>Blattoidea</taxon>
        <taxon>Blattidae</taxon>
        <taxon>Blattinae</taxon>
        <taxon>Periplaneta</taxon>
    </lineage>
</organism>
<keyword evidence="2" id="KW-1185">Reference proteome</keyword>